<dbReference type="InterPro" id="IPR011009">
    <property type="entry name" value="Kinase-like_dom_sf"/>
</dbReference>
<dbReference type="Proteomes" id="UP000483820">
    <property type="component" value="Chromosome II"/>
</dbReference>
<organism evidence="3 4">
    <name type="scientific">Caenorhabditis remanei</name>
    <name type="common">Caenorhabditis vulgaris</name>
    <dbReference type="NCBI Taxonomy" id="31234"/>
    <lineage>
        <taxon>Eukaryota</taxon>
        <taxon>Metazoa</taxon>
        <taxon>Ecdysozoa</taxon>
        <taxon>Nematoda</taxon>
        <taxon>Chromadorea</taxon>
        <taxon>Rhabditida</taxon>
        <taxon>Rhabditina</taxon>
        <taxon>Rhabditomorpha</taxon>
        <taxon>Rhabditoidea</taxon>
        <taxon>Rhabditidae</taxon>
        <taxon>Peloderinae</taxon>
        <taxon>Caenorhabditis</taxon>
    </lineage>
</organism>
<evidence type="ECO:0000256" key="1">
    <source>
        <dbReference type="PROSITE-ProRule" id="PRU10141"/>
    </source>
</evidence>
<feature type="compositionally biased region" description="Pro residues" evidence="2">
    <location>
        <begin position="1"/>
        <end position="13"/>
    </location>
</feature>
<dbReference type="KEGG" id="crq:GCK72_007512"/>
<protein>
    <recommendedName>
        <fullName evidence="5">Protein kinase domain-containing protein</fullName>
    </recommendedName>
</protein>
<evidence type="ECO:0000256" key="2">
    <source>
        <dbReference type="SAM" id="MobiDB-lite"/>
    </source>
</evidence>
<feature type="binding site" evidence="1">
    <location>
        <position position="100"/>
    </location>
    <ligand>
        <name>ATP</name>
        <dbReference type="ChEBI" id="CHEBI:30616"/>
    </ligand>
</feature>
<name>A0A6A5HMG3_CAERE</name>
<reference evidence="3 4" key="1">
    <citation type="submission" date="2019-12" db="EMBL/GenBank/DDBJ databases">
        <title>Chromosome-level assembly of the Caenorhabditis remanei genome.</title>
        <authorList>
            <person name="Teterina A.A."/>
            <person name="Willis J.H."/>
            <person name="Phillips P.C."/>
        </authorList>
    </citation>
    <scope>NUCLEOTIDE SEQUENCE [LARGE SCALE GENOMIC DNA]</scope>
    <source>
        <strain evidence="3 4">PX506</strain>
        <tissue evidence="3">Whole organism</tissue>
    </source>
</reference>
<gene>
    <name evidence="3" type="ORF">GCK72_007512</name>
</gene>
<feature type="compositionally biased region" description="Low complexity" evidence="2">
    <location>
        <begin position="14"/>
        <end position="35"/>
    </location>
</feature>
<evidence type="ECO:0000313" key="4">
    <source>
        <dbReference type="Proteomes" id="UP000483820"/>
    </source>
</evidence>
<sequence length="123" mass="13192">MSSSPPPASPPPTDSTAAPAPPSSTGTSSNPSKLLPLPPVRSAEYIPDKAEYETEEEELVNLGVFEFRGASYRIKKMLGEGTYGKVALVAAESRKLFAAKFFVKDNKDAEDNDESIGVEERVS</sequence>
<evidence type="ECO:0000313" key="3">
    <source>
        <dbReference type="EMBL" id="KAF1767553.1"/>
    </source>
</evidence>
<dbReference type="GeneID" id="9826496"/>
<keyword evidence="1" id="KW-0547">Nucleotide-binding</keyword>
<dbReference type="RefSeq" id="XP_053590461.1">
    <property type="nucleotide sequence ID" value="XM_053726267.1"/>
</dbReference>
<keyword evidence="1" id="KW-0067">ATP-binding</keyword>
<evidence type="ECO:0008006" key="5">
    <source>
        <dbReference type="Google" id="ProtNLM"/>
    </source>
</evidence>
<dbReference type="CTD" id="9826496"/>
<dbReference type="PROSITE" id="PS00107">
    <property type="entry name" value="PROTEIN_KINASE_ATP"/>
    <property type="match status" value="1"/>
</dbReference>
<feature type="region of interest" description="Disordered" evidence="2">
    <location>
        <begin position="1"/>
        <end position="40"/>
    </location>
</feature>
<dbReference type="GO" id="GO:0005524">
    <property type="term" value="F:ATP binding"/>
    <property type="evidence" value="ECO:0007669"/>
    <property type="project" value="UniProtKB-UniRule"/>
</dbReference>
<dbReference type="EMBL" id="WUAV01000002">
    <property type="protein sequence ID" value="KAF1767553.1"/>
    <property type="molecule type" value="Genomic_DNA"/>
</dbReference>
<dbReference type="AlphaFoldDB" id="A0A6A5HMG3"/>
<dbReference type="SUPFAM" id="SSF56112">
    <property type="entry name" value="Protein kinase-like (PK-like)"/>
    <property type="match status" value="1"/>
</dbReference>
<accession>A0A6A5HMG3</accession>
<dbReference type="Gene3D" id="3.30.200.20">
    <property type="entry name" value="Phosphorylase Kinase, domain 1"/>
    <property type="match status" value="1"/>
</dbReference>
<dbReference type="InterPro" id="IPR017441">
    <property type="entry name" value="Protein_kinase_ATP_BS"/>
</dbReference>
<comment type="caution">
    <text evidence="3">The sequence shown here is derived from an EMBL/GenBank/DDBJ whole genome shotgun (WGS) entry which is preliminary data.</text>
</comment>
<proteinExistence type="predicted"/>